<dbReference type="OrthoDB" id="6717612at2"/>
<keyword evidence="2" id="KW-0472">Membrane</keyword>
<feature type="compositionally biased region" description="Polar residues" evidence="1">
    <location>
        <begin position="796"/>
        <end position="815"/>
    </location>
</feature>
<keyword evidence="2" id="KW-0812">Transmembrane</keyword>
<feature type="region of interest" description="Disordered" evidence="1">
    <location>
        <begin position="794"/>
        <end position="816"/>
    </location>
</feature>
<dbReference type="RefSeq" id="WP_011039834.1">
    <property type="nucleotide sequence ID" value="NZ_UGUA01000001.1"/>
</dbReference>
<organism evidence="4 5">
    <name type="scientific">Providencia rustigianii</name>
    <dbReference type="NCBI Taxonomy" id="158850"/>
    <lineage>
        <taxon>Bacteria</taxon>
        <taxon>Pseudomonadati</taxon>
        <taxon>Pseudomonadota</taxon>
        <taxon>Gammaproteobacteria</taxon>
        <taxon>Enterobacterales</taxon>
        <taxon>Morganellaceae</taxon>
        <taxon>Providencia</taxon>
    </lineage>
</organism>
<dbReference type="EMBL" id="UGUA01000001">
    <property type="protein sequence ID" value="SUC33757.1"/>
    <property type="molecule type" value="Genomic_DNA"/>
</dbReference>
<feature type="domain" description="TraG N-terminal Proteobacteria" evidence="3">
    <location>
        <begin position="6"/>
        <end position="471"/>
    </location>
</feature>
<dbReference type="Pfam" id="PF07916">
    <property type="entry name" value="TraG_N"/>
    <property type="match status" value="1"/>
</dbReference>
<name>A0A379FYL2_9GAMM</name>
<keyword evidence="2" id="KW-1133">Transmembrane helix</keyword>
<gene>
    <name evidence="4" type="ORF">NCTC12026_00078</name>
</gene>
<evidence type="ECO:0000256" key="2">
    <source>
        <dbReference type="SAM" id="Phobius"/>
    </source>
</evidence>
<evidence type="ECO:0000256" key="1">
    <source>
        <dbReference type="SAM" id="MobiDB-lite"/>
    </source>
</evidence>
<accession>A0A379FYL2</accession>
<evidence type="ECO:0000313" key="5">
    <source>
        <dbReference type="Proteomes" id="UP000255129"/>
    </source>
</evidence>
<dbReference type="AlphaFoldDB" id="A0A379FYL2"/>
<feature type="region of interest" description="Disordered" evidence="1">
    <location>
        <begin position="620"/>
        <end position="650"/>
    </location>
</feature>
<dbReference type="InterPro" id="IPR012931">
    <property type="entry name" value="TraG_N_Proteobacteria"/>
</dbReference>
<protein>
    <submittedName>
        <fullName evidence="4">Conjugal transfer mating pair stabilization protein TraG</fullName>
    </submittedName>
</protein>
<feature type="compositionally biased region" description="Low complexity" evidence="1">
    <location>
        <begin position="1059"/>
        <end position="1068"/>
    </location>
</feature>
<feature type="transmembrane region" description="Helical" evidence="2">
    <location>
        <begin position="437"/>
        <end position="457"/>
    </location>
</feature>
<proteinExistence type="predicted"/>
<feature type="transmembrane region" description="Helical" evidence="2">
    <location>
        <begin position="375"/>
        <end position="398"/>
    </location>
</feature>
<feature type="region of interest" description="Disordered" evidence="1">
    <location>
        <begin position="1036"/>
        <end position="1098"/>
    </location>
</feature>
<feature type="transmembrane region" description="Helical" evidence="2">
    <location>
        <begin position="34"/>
        <end position="52"/>
    </location>
</feature>
<feature type="compositionally biased region" description="Polar residues" evidence="1">
    <location>
        <begin position="636"/>
        <end position="650"/>
    </location>
</feature>
<feature type="transmembrane region" description="Helical" evidence="2">
    <location>
        <begin position="350"/>
        <end position="369"/>
    </location>
</feature>
<dbReference type="Proteomes" id="UP000255129">
    <property type="component" value="Unassembled WGS sequence"/>
</dbReference>
<dbReference type="GeneID" id="89492370"/>
<sequence length="1098" mass="115819">MSEWNIYTVGSVDFLYNVLNAIAMMMNSGLFSDIFRIAALLGVIGIVIASAISGGKTLSLGQMAVCVVMYMCFFQVSTRVNLEDVTTGEFKAVDNVPFGLAAPASLISLIGYSITENMEQAFSTPAMTQYGALDPLFTMASLYDTMTTPMRWRMGSTTDKNLTKSIENYVRDCVISDIARGANTYSNIWRNSSGINSLTSSDFATYAVIEDGKNSNGPFNNPRRASQYRCGDALTKVKDQLSEQATEVDTNMANTLKAIGRCTNCSASEKSLAMMSFYNQNSTSVRDFQLQMMMMPLILNVPVDAQFAAFKGNAAIARAQTQTQQSFQWSSSGSSFLYWMSSFMPIFQGIIYALAPFMAFLIGLGVMGLRMILKYFLIIIWTQTWLPLAAVVNLYILTKLQSSTAAIMIVGLNNATGSTTDISFNQMYDILVATQKHIALAGNLFALIPALGGFIVWGSSVAFNSLANSAAAPAPADTKTLAPDVTNAPALNSRHAEFSSSPMSGTTMTGASGVVGSISMQSIASENLSSANARREMASAQESAARNTMISKLASNQESGSHSSAQNAAISSAIRQNFGSSADQIFNYMEAHGKTATDAISDLNTVSMGASAGLGTGSGPGVSAGVSGGATSASTDQHGNTIQGSKNASNSDAARLASSLGASFEKNLQGALNDVSTKTSQFGMSASDGSTYSNAYTNNQSAEKAYTEAQIFSQSTSSNQSMTFDVLGNKAATTPGLPEKMQQLINSEPGAAQRRDQYANQMQTNGLEGANALAAASVLALKDAGRLNEIAPELGFTSSGSPEITSTAATQNSSVGADAAQVSRNIKNIGGQTKAGASSTESQARGFVDEQKSYTAPKATSARVGERFDNYISSDGPVQHDHNSNKANIEAQQHNSAYNIVADTPTSRSIAREGLSLTNNLVSRLNDNPVIQETRRQAQEVNNAQGNGSQASNAIAEYYALGKAGVVGETLQQARDLALAHVALDTGGTLSSNGQVIGGNREWGERALSMIDNTFEDQGRNDTNTLSTVTLGLHAASGRTLPSNTNSHTQGDSLTGARSNSQSSEQESGTGGSPGVNSEIRIEITEGVNGPNPNKRKI</sequence>
<evidence type="ECO:0000313" key="4">
    <source>
        <dbReference type="EMBL" id="SUC33757.1"/>
    </source>
</evidence>
<feature type="compositionally biased region" description="Polar residues" evidence="1">
    <location>
        <begin position="1040"/>
        <end position="1058"/>
    </location>
</feature>
<evidence type="ECO:0000259" key="3">
    <source>
        <dbReference type="Pfam" id="PF07916"/>
    </source>
</evidence>
<reference evidence="4 5" key="1">
    <citation type="submission" date="2018-06" db="EMBL/GenBank/DDBJ databases">
        <authorList>
            <consortium name="Pathogen Informatics"/>
            <person name="Doyle S."/>
        </authorList>
    </citation>
    <scope>NUCLEOTIDE SEQUENCE [LARGE SCALE GENOMIC DNA]</scope>
    <source>
        <strain evidence="4 5">NCTC12026</strain>
    </source>
</reference>